<dbReference type="EMBL" id="VRMG01000008">
    <property type="protein sequence ID" value="TXN29878.1"/>
    <property type="molecule type" value="Genomic_DNA"/>
</dbReference>
<keyword evidence="6" id="KW-1185">Reference proteome</keyword>
<proteinExistence type="predicted"/>
<dbReference type="GO" id="GO:0006285">
    <property type="term" value="P:base-excision repair, AP site formation"/>
    <property type="evidence" value="ECO:0007669"/>
    <property type="project" value="InterPro"/>
</dbReference>
<comment type="caution">
    <text evidence="5">The sequence shown here is derived from an EMBL/GenBank/DDBJ whole genome shotgun (WGS) entry which is preliminary data.</text>
</comment>
<dbReference type="InterPro" id="IPR036895">
    <property type="entry name" value="Uracil-DNA_glycosylase-like_sf"/>
</dbReference>
<dbReference type="SMART" id="SM00986">
    <property type="entry name" value="UDG"/>
    <property type="match status" value="1"/>
</dbReference>
<dbReference type="AlphaFoldDB" id="A0A5C8UNI1"/>
<dbReference type="InterPro" id="IPR005122">
    <property type="entry name" value="Uracil-DNA_glycosylase-like"/>
</dbReference>
<protein>
    <submittedName>
        <fullName evidence="5">Mismatch-specific DNA-glycosylase</fullName>
    </submittedName>
</protein>
<organism evidence="5 6">
    <name type="scientific">Lacisediminihabitans profunda</name>
    <dbReference type="NCBI Taxonomy" id="2594790"/>
    <lineage>
        <taxon>Bacteria</taxon>
        <taxon>Bacillati</taxon>
        <taxon>Actinomycetota</taxon>
        <taxon>Actinomycetes</taxon>
        <taxon>Micrococcales</taxon>
        <taxon>Microbacteriaceae</taxon>
        <taxon>Lacisediminihabitans</taxon>
    </lineage>
</organism>
<dbReference type="Pfam" id="PF03167">
    <property type="entry name" value="UDG"/>
    <property type="match status" value="1"/>
</dbReference>
<gene>
    <name evidence="5" type="ORF">FVP33_12120</name>
</gene>
<evidence type="ECO:0000313" key="5">
    <source>
        <dbReference type="EMBL" id="TXN29878.1"/>
    </source>
</evidence>
<evidence type="ECO:0000259" key="4">
    <source>
        <dbReference type="SMART" id="SM00986"/>
    </source>
</evidence>
<dbReference type="RefSeq" id="WP_147783921.1">
    <property type="nucleotide sequence ID" value="NZ_VRMG01000008.1"/>
</dbReference>
<dbReference type="PANTHER" id="PTHR12159">
    <property type="entry name" value="G/T AND G/U MISMATCH-SPECIFIC DNA GLYCOSYLASE"/>
    <property type="match status" value="1"/>
</dbReference>
<dbReference type="CDD" id="cd10028">
    <property type="entry name" value="UDG-F2_TDG_MUG"/>
    <property type="match status" value="1"/>
</dbReference>
<feature type="domain" description="Uracil-DNA glycosylase-like" evidence="4">
    <location>
        <begin position="17"/>
        <end position="185"/>
    </location>
</feature>
<keyword evidence="3" id="KW-0234">DNA repair</keyword>
<name>A0A5C8UNI1_9MICO</name>
<sequence length="198" mass="20881">MGISAAELDSFRGRTLPDLVGPGLRLLFVGINPGLRTAAVQAHFGRRGNRFYPALFRAGIVDRVIDASEGLDPADREHLIARGVGITSLVPGATRRADELDDEQLKAGAAALAVRVESLRPAAVAMLGITAYRIAFGRRQALVGRQPETIGGAQLWVVPNPSGLNAHSSLADLGDAYREVALAAGILVFARPSPGTRE</sequence>
<evidence type="ECO:0000313" key="6">
    <source>
        <dbReference type="Proteomes" id="UP000321379"/>
    </source>
</evidence>
<evidence type="ECO:0000256" key="2">
    <source>
        <dbReference type="ARBA" id="ARBA00022801"/>
    </source>
</evidence>
<reference evidence="5 6" key="1">
    <citation type="submission" date="2019-08" db="EMBL/GenBank/DDBJ databases">
        <title>Bacterial whole genome sequence for Glaciihabitans sp. CHu50b-6-2.</title>
        <authorList>
            <person name="Jin L."/>
        </authorList>
    </citation>
    <scope>NUCLEOTIDE SEQUENCE [LARGE SCALE GENOMIC DNA]</scope>
    <source>
        <strain evidence="5 6">CHu50b-6-2</strain>
    </source>
</reference>
<evidence type="ECO:0000256" key="1">
    <source>
        <dbReference type="ARBA" id="ARBA00022763"/>
    </source>
</evidence>
<dbReference type="SUPFAM" id="SSF52141">
    <property type="entry name" value="Uracil-DNA glycosylase-like"/>
    <property type="match status" value="1"/>
</dbReference>
<evidence type="ECO:0000256" key="3">
    <source>
        <dbReference type="ARBA" id="ARBA00023204"/>
    </source>
</evidence>
<keyword evidence="2" id="KW-0378">Hydrolase</keyword>
<dbReference type="GO" id="GO:0008263">
    <property type="term" value="F:pyrimidine-specific mismatch base pair DNA N-glycosylase activity"/>
    <property type="evidence" value="ECO:0007669"/>
    <property type="project" value="TreeGrafter"/>
</dbReference>
<dbReference type="Gene3D" id="3.40.470.10">
    <property type="entry name" value="Uracil-DNA glycosylase-like domain"/>
    <property type="match status" value="1"/>
</dbReference>
<dbReference type="InterPro" id="IPR015637">
    <property type="entry name" value="MUG/TDG"/>
</dbReference>
<dbReference type="SMART" id="SM00987">
    <property type="entry name" value="UreE_C"/>
    <property type="match status" value="1"/>
</dbReference>
<dbReference type="GO" id="GO:0004844">
    <property type="term" value="F:uracil DNA N-glycosylase activity"/>
    <property type="evidence" value="ECO:0007669"/>
    <property type="project" value="TreeGrafter"/>
</dbReference>
<dbReference type="Proteomes" id="UP000321379">
    <property type="component" value="Unassembled WGS sequence"/>
</dbReference>
<dbReference type="PANTHER" id="PTHR12159:SF9">
    <property type="entry name" value="G_T MISMATCH-SPECIFIC THYMINE DNA GLYCOSYLASE"/>
    <property type="match status" value="1"/>
</dbReference>
<keyword evidence="1" id="KW-0227">DNA damage</keyword>
<accession>A0A5C8UNI1</accession>